<organism evidence="1">
    <name type="scientific">bioreactor metagenome</name>
    <dbReference type="NCBI Taxonomy" id="1076179"/>
    <lineage>
        <taxon>unclassified sequences</taxon>
        <taxon>metagenomes</taxon>
        <taxon>ecological metagenomes</taxon>
    </lineage>
</organism>
<comment type="caution">
    <text evidence="1">The sequence shown here is derived from an EMBL/GenBank/DDBJ whole genome shotgun (WGS) entry which is preliminary data.</text>
</comment>
<reference evidence="1" key="1">
    <citation type="submission" date="2019-08" db="EMBL/GenBank/DDBJ databases">
        <authorList>
            <person name="Kucharzyk K."/>
            <person name="Murdoch R.W."/>
            <person name="Higgins S."/>
            <person name="Loffler F."/>
        </authorList>
    </citation>
    <scope>NUCLEOTIDE SEQUENCE</scope>
</reference>
<evidence type="ECO:0000313" key="1">
    <source>
        <dbReference type="EMBL" id="MPM66865.1"/>
    </source>
</evidence>
<accession>A0A645BNN1</accession>
<sequence>MAALTRERDTSEIANGAKALVIPVKGGATIFQGALVAIDAGGFAVPAKKAAGLIAAGRAEETVDNSKGADGDAVAPVSRGVFVFSNTATQANKVTQAHLLKPCYMEDDQTVTVLATGSSVAGLVVRVDGSGVAVEINPALTYPGA</sequence>
<dbReference type="AlphaFoldDB" id="A0A645BNN1"/>
<dbReference type="EMBL" id="VSSQ01021344">
    <property type="protein sequence ID" value="MPM66865.1"/>
    <property type="molecule type" value="Genomic_DNA"/>
</dbReference>
<proteinExistence type="predicted"/>
<name>A0A645BNN1_9ZZZZ</name>
<protein>
    <submittedName>
        <fullName evidence="1">Uncharacterized protein</fullName>
    </submittedName>
</protein>
<gene>
    <name evidence="1" type="ORF">SDC9_113777</name>
</gene>